<evidence type="ECO:0000313" key="3">
    <source>
        <dbReference type="EMBL" id="WGZ93982.1"/>
    </source>
</evidence>
<comment type="similarity">
    <text evidence="1">Belongs to the glycosyltransferase 2 family. WaaE/KdtX subfamily.</text>
</comment>
<dbReference type="GO" id="GO:0016757">
    <property type="term" value="F:glycosyltransferase activity"/>
    <property type="evidence" value="ECO:0007669"/>
    <property type="project" value="UniProtKB-KW"/>
</dbReference>
<gene>
    <name evidence="3" type="ORF">QJT81_19685</name>
</gene>
<dbReference type="InterPro" id="IPR001173">
    <property type="entry name" value="Glyco_trans_2-like"/>
</dbReference>
<sequence>MNKQKPSICLNMIVKNESKVITRCLNSVKDKIDYWVISDTGSTDGTQQIIRDYFAQHNIDGILIENEWRDFAHNRNIALEHARDKADYILIMDADDCLMAADDFQFGNLTADSYNLNIRYNELQYANLKLISTRLPWKWQGVLHEYLETNTPFTNEILQGDYFIRASTEGARSNDPNKYQNDANVLIKALQNEPNNTRYRFYLAQSYRDAGNAEAAIEHYQQRAAMGGWAEEAWYSLFEIARLKEQCDHPSEEIINAYLKAYEYRPQRAESLYHLARYLRIHNRFALAYPYALVAANTSIPKDILFVLPEVYRWKAKDELAVIAYWIEHYQECMDLCDNLLSDPELPAEERSRIQQNLQFAADKLVTPVSPS</sequence>
<name>A0AA95HAP8_9GAMM</name>
<organism evidence="3">
    <name type="scientific">Candidatus Thiothrix putei</name>
    <dbReference type="NCBI Taxonomy" id="3080811"/>
    <lineage>
        <taxon>Bacteria</taxon>
        <taxon>Pseudomonadati</taxon>
        <taxon>Pseudomonadota</taxon>
        <taxon>Gammaproteobacteria</taxon>
        <taxon>Thiotrichales</taxon>
        <taxon>Thiotrichaceae</taxon>
        <taxon>Thiothrix</taxon>
    </lineage>
</organism>
<reference evidence="3" key="2">
    <citation type="submission" date="2023-04" db="EMBL/GenBank/DDBJ databases">
        <authorList>
            <person name="Beletskiy A.V."/>
            <person name="Mardanov A.V."/>
            <person name="Ravin N.V."/>
        </authorList>
    </citation>
    <scope>NUCLEOTIDE SEQUENCE</scope>
    <source>
        <strain evidence="3">GKL-02</strain>
    </source>
</reference>
<dbReference type="AlphaFoldDB" id="A0AA95HAP8"/>
<dbReference type="KEGG" id="tput:QJT81_19685"/>
<accession>A0AA95HAP8</accession>
<dbReference type="Pfam" id="PF00535">
    <property type="entry name" value="Glycos_transf_2"/>
    <property type="match status" value="1"/>
</dbReference>
<dbReference type="InterPro" id="IPR029044">
    <property type="entry name" value="Nucleotide-diphossugar_trans"/>
</dbReference>
<dbReference type="SUPFAM" id="SSF48452">
    <property type="entry name" value="TPR-like"/>
    <property type="match status" value="1"/>
</dbReference>
<evidence type="ECO:0000259" key="2">
    <source>
        <dbReference type="Pfam" id="PF00535"/>
    </source>
</evidence>
<proteinExistence type="inferred from homology"/>
<dbReference type="Gene3D" id="1.25.40.10">
    <property type="entry name" value="Tetratricopeptide repeat domain"/>
    <property type="match status" value="1"/>
</dbReference>
<keyword evidence="3" id="KW-0328">Glycosyltransferase</keyword>
<dbReference type="PANTHER" id="PTHR43630:SF2">
    <property type="entry name" value="GLYCOSYLTRANSFERASE"/>
    <property type="match status" value="1"/>
</dbReference>
<dbReference type="PANTHER" id="PTHR43630">
    <property type="entry name" value="POLY-BETA-1,6-N-ACETYL-D-GLUCOSAMINE SYNTHASE"/>
    <property type="match status" value="1"/>
</dbReference>
<dbReference type="SUPFAM" id="SSF53448">
    <property type="entry name" value="Nucleotide-diphospho-sugar transferases"/>
    <property type="match status" value="1"/>
</dbReference>
<reference evidence="3" key="1">
    <citation type="journal article" date="2023" name="Int. J. Mol. Sci.">
        <title>Metagenomics Revealed a New Genus 'Candidatus Thiocaldithrix dubininis' gen. nov., sp. nov. and a New Species 'Candidatus Thiothrix putei' sp. nov. in the Family Thiotrichaceae, Some Members of Which Have Traits of Both Na+- and H+-Motive Energetics.</title>
        <authorList>
            <person name="Ravin N.V."/>
            <person name="Muntyan M.S."/>
            <person name="Smolyakov D.D."/>
            <person name="Rudenko T.S."/>
            <person name="Beletsky A.V."/>
            <person name="Mardanov A.V."/>
            <person name="Grabovich M.Y."/>
        </authorList>
    </citation>
    <scope>NUCLEOTIDE SEQUENCE</scope>
    <source>
        <strain evidence="3">GKL-02</strain>
    </source>
</reference>
<dbReference type="Gene3D" id="3.90.550.10">
    <property type="entry name" value="Spore Coat Polysaccharide Biosynthesis Protein SpsA, Chain A"/>
    <property type="match status" value="1"/>
</dbReference>
<dbReference type="Proteomes" id="UP001301326">
    <property type="component" value="Chromosome"/>
</dbReference>
<dbReference type="EMBL" id="CP124756">
    <property type="protein sequence ID" value="WGZ93982.1"/>
    <property type="molecule type" value="Genomic_DNA"/>
</dbReference>
<feature type="domain" description="Glycosyltransferase 2-like" evidence="2">
    <location>
        <begin position="12"/>
        <end position="98"/>
    </location>
</feature>
<evidence type="ECO:0000256" key="1">
    <source>
        <dbReference type="ARBA" id="ARBA00038494"/>
    </source>
</evidence>
<dbReference type="EC" id="2.4.-.-" evidence="3"/>
<keyword evidence="3" id="KW-0808">Transferase</keyword>
<dbReference type="InterPro" id="IPR011990">
    <property type="entry name" value="TPR-like_helical_dom_sf"/>
</dbReference>
<protein>
    <submittedName>
        <fullName evidence="3">Glycosyltransferase</fullName>
        <ecNumber evidence="3">2.4.-.-</ecNumber>
    </submittedName>
</protein>